<sequence length="324" mass="36452">MDETRTTEKLKTIDVDIRKYVAQVVEDGYTVIPKSISKEMCEETIDAFRRWEAANPDVFSPHVDADGHYPRIGNLHSAIPELFHLFSKNPLTYRVQEALFGARPSLYTSLFYERGSAQDIHRDTPVFSTKPEHFYLGVWVALEDSDEGNGALNVCPGGHQLPELDREGIAIKRFGSLDAIPPTSNAIWVDYQNAVKAQCAAAGIKPKAVYVNAGDTIIWHPQLPHGGGPIADLTRTRFSLVMHTKPVGVPVYHQDKFFNPTAEALMDSQWWYEEIDGHVRVIQPKFSFDHKDYFEAASLKQPAPITMKPSKPVRAGFLHRLLGR</sequence>
<dbReference type="Pfam" id="PF05721">
    <property type="entry name" value="PhyH"/>
    <property type="match status" value="1"/>
</dbReference>
<reference evidence="3" key="1">
    <citation type="submission" date="2017-05" db="EMBL/GenBank/DDBJ databases">
        <title>Complete and WGS of Bordetella genogroups.</title>
        <authorList>
            <person name="Spilker T."/>
            <person name="Lipuma J."/>
        </authorList>
    </citation>
    <scope>NUCLEOTIDE SEQUENCE [LARGE SCALE GENOMIC DNA]</scope>
    <source>
        <strain evidence="3">AU8856</strain>
    </source>
</reference>
<name>A0A261UEE5_9BORD</name>
<keyword evidence="3" id="KW-1185">Reference proteome</keyword>
<evidence type="ECO:0000313" key="3">
    <source>
        <dbReference type="Proteomes" id="UP000215767"/>
    </source>
</evidence>
<comment type="cofactor">
    <cofactor evidence="1">
        <name>Fe(2+)</name>
        <dbReference type="ChEBI" id="CHEBI:29033"/>
    </cofactor>
</comment>
<dbReference type="GO" id="GO:0005506">
    <property type="term" value="F:iron ion binding"/>
    <property type="evidence" value="ECO:0007669"/>
    <property type="project" value="UniProtKB-ARBA"/>
</dbReference>
<dbReference type="SUPFAM" id="SSF51197">
    <property type="entry name" value="Clavaminate synthase-like"/>
    <property type="match status" value="1"/>
</dbReference>
<dbReference type="Proteomes" id="UP000215767">
    <property type="component" value="Unassembled WGS sequence"/>
</dbReference>
<protein>
    <recommendedName>
        <fullName evidence="4">Phytanoyl-CoA dioxygenase</fullName>
    </recommendedName>
</protein>
<dbReference type="OrthoDB" id="9075305at2"/>
<dbReference type="Gene3D" id="2.60.120.620">
    <property type="entry name" value="q2cbj1_9rhob like domain"/>
    <property type="match status" value="1"/>
</dbReference>
<dbReference type="PANTHER" id="PTHR20883:SF48">
    <property type="entry name" value="ECTOINE DIOXYGENASE"/>
    <property type="match status" value="1"/>
</dbReference>
<organism evidence="2 3">
    <name type="scientific">Bordetella genomosp. 11</name>
    <dbReference type="NCBI Taxonomy" id="1416808"/>
    <lineage>
        <taxon>Bacteria</taxon>
        <taxon>Pseudomonadati</taxon>
        <taxon>Pseudomonadota</taxon>
        <taxon>Betaproteobacteria</taxon>
        <taxon>Burkholderiales</taxon>
        <taxon>Alcaligenaceae</taxon>
        <taxon>Bordetella</taxon>
    </lineage>
</organism>
<evidence type="ECO:0000313" key="2">
    <source>
        <dbReference type="EMBL" id="OZI59955.1"/>
    </source>
</evidence>
<evidence type="ECO:0008006" key="4">
    <source>
        <dbReference type="Google" id="ProtNLM"/>
    </source>
</evidence>
<dbReference type="PANTHER" id="PTHR20883">
    <property type="entry name" value="PHYTANOYL-COA DIOXYGENASE DOMAIN CONTAINING 1"/>
    <property type="match status" value="1"/>
</dbReference>
<proteinExistence type="predicted"/>
<dbReference type="GO" id="GO:0016706">
    <property type="term" value="F:2-oxoglutarate-dependent dioxygenase activity"/>
    <property type="evidence" value="ECO:0007669"/>
    <property type="project" value="UniProtKB-ARBA"/>
</dbReference>
<comment type="caution">
    <text evidence="2">The sequence shown here is derived from an EMBL/GenBank/DDBJ whole genome shotgun (WGS) entry which is preliminary data.</text>
</comment>
<dbReference type="InterPro" id="IPR008775">
    <property type="entry name" value="Phytyl_CoA_dOase-like"/>
</dbReference>
<dbReference type="AlphaFoldDB" id="A0A261UEE5"/>
<dbReference type="EMBL" id="NEVS01000004">
    <property type="protein sequence ID" value="OZI59955.1"/>
    <property type="molecule type" value="Genomic_DNA"/>
</dbReference>
<accession>A0A261UEE5</accession>
<evidence type="ECO:0000256" key="1">
    <source>
        <dbReference type="ARBA" id="ARBA00001954"/>
    </source>
</evidence>
<gene>
    <name evidence="2" type="ORF">CAL28_10755</name>
</gene>